<dbReference type="Proteomes" id="UP000031641">
    <property type="component" value="Chromosome"/>
</dbReference>
<protein>
    <submittedName>
        <fullName evidence="2">Uncharacterized protein</fullName>
    </submittedName>
</protein>
<keyword evidence="3" id="KW-1185">Reference proteome</keyword>
<keyword evidence="1" id="KW-0472">Membrane</keyword>
<proteinExistence type="predicted"/>
<dbReference type="KEGG" id="mcan:MCAN360_0018"/>
<dbReference type="AlphaFoldDB" id="A0A077L4S1"/>
<evidence type="ECO:0000313" key="2">
    <source>
        <dbReference type="EMBL" id="BAP39325.1"/>
    </source>
</evidence>
<feature type="transmembrane region" description="Helical" evidence="1">
    <location>
        <begin position="29"/>
        <end position="48"/>
    </location>
</feature>
<accession>A0A077L4S1</accession>
<dbReference type="EMBL" id="AP014631">
    <property type="protein sequence ID" value="BAP39325.1"/>
    <property type="molecule type" value="Genomic_DNA"/>
</dbReference>
<evidence type="ECO:0000313" key="3">
    <source>
        <dbReference type="Proteomes" id="UP000031641"/>
    </source>
</evidence>
<sequence length="195" mass="23364">MRWIMNNIVNISNLGNDINGNQENGSFKYVAYVLLTLILMFIVAYIAWKATKKKREKRKMEKIENKKANETLMLYYEFILTYKLIIDFTQKEFQKFENKETNYKMGQIKSGAKKLLIKLITRDDFAFSFQNDEKYAEFVRNAELLTLTQPNLWNKKIANVLTFFENQFNSIPKEKFNEKLELITIDTIRKQFYEK</sequence>
<keyword evidence="1" id="KW-0812">Transmembrane</keyword>
<evidence type="ECO:0000256" key="1">
    <source>
        <dbReference type="SAM" id="Phobius"/>
    </source>
</evidence>
<dbReference type="NCBIfam" id="NF045939">
    <property type="entry name" value="MHJ_0274_fam"/>
    <property type="match status" value="1"/>
</dbReference>
<dbReference type="HOGENOM" id="CLU_1480477_0_0_14"/>
<reference evidence="3" key="1">
    <citation type="journal article" date="2014" name="Genome Announc.">
        <title>Complete Genome Sequence of Mycoplasma canadense Strain HAZ 360_1 from Bovine Mastitic Milk in Japan.</title>
        <authorList>
            <person name="Hata E."/>
        </authorList>
    </citation>
    <scope>NUCLEOTIDE SEQUENCE [LARGE SCALE GENOMIC DNA]</scope>
    <source>
        <strain evidence="3">HAZ360_1</strain>
    </source>
</reference>
<name>A0A077L4S1_9BACT</name>
<gene>
    <name evidence="2" type="ORF">MCAN360_0018</name>
</gene>
<organism evidence="2 3">
    <name type="scientific">Metamycoplasma canadense</name>
    <dbReference type="NCBI Taxonomy" id="29554"/>
    <lineage>
        <taxon>Bacteria</taxon>
        <taxon>Bacillati</taxon>
        <taxon>Mycoplasmatota</taxon>
        <taxon>Mycoplasmoidales</taxon>
        <taxon>Metamycoplasmataceae</taxon>
        <taxon>Metamycoplasma</taxon>
    </lineage>
</organism>
<dbReference type="STRING" id="29554.MCAN360_0018"/>
<keyword evidence="1" id="KW-1133">Transmembrane helix</keyword>